<dbReference type="AlphaFoldDB" id="A0A226D108"/>
<keyword evidence="2" id="KW-1185">Reference proteome</keyword>
<evidence type="ECO:0000313" key="2">
    <source>
        <dbReference type="Proteomes" id="UP000198287"/>
    </source>
</evidence>
<dbReference type="EMBL" id="LNIX01000043">
    <property type="protein sequence ID" value="OXA38863.1"/>
    <property type="molecule type" value="Genomic_DNA"/>
</dbReference>
<dbReference type="Gene3D" id="3.80.10.10">
    <property type="entry name" value="Ribonuclease Inhibitor"/>
    <property type="match status" value="1"/>
</dbReference>
<comment type="caution">
    <text evidence="1">The sequence shown here is derived from an EMBL/GenBank/DDBJ whole genome shotgun (WGS) entry which is preliminary data.</text>
</comment>
<gene>
    <name evidence="1" type="ORF">Fcan01_26463</name>
</gene>
<dbReference type="SUPFAM" id="SSF52058">
    <property type="entry name" value="L domain-like"/>
    <property type="match status" value="1"/>
</dbReference>
<dbReference type="OrthoDB" id="4062651at2759"/>
<accession>A0A226D108</accession>
<dbReference type="InterPro" id="IPR032675">
    <property type="entry name" value="LRR_dom_sf"/>
</dbReference>
<organism evidence="1 2">
    <name type="scientific">Folsomia candida</name>
    <name type="common">Springtail</name>
    <dbReference type="NCBI Taxonomy" id="158441"/>
    <lineage>
        <taxon>Eukaryota</taxon>
        <taxon>Metazoa</taxon>
        <taxon>Ecdysozoa</taxon>
        <taxon>Arthropoda</taxon>
        <taxon>Hexapoda</taxon>
        <taxon>Collembola</taxon>
        <taxon>Entomobryomorpha</taxon>
        <taxon>Isotomoidea</taxon>
        <taxon>Isotomidae</taxon>
        <taxon>Proisotominae</taxon>
        <taxon>Folsomia</taxon>
    </lineage>
</organism>
<evidence type="ECO:0000313" key="1">
    <source>
        <dbReference type="EMBL" id="OXA38863.1"/>
    </source>
</evidence>
<sequence>MTEIYACSTADESNEIFWRYLMAPENYPLNPVKFQVEFPNLLSFQEALLPALMTSPDPASRPSASTLLETLVSYPNVLHPLPGYLDTPNELCISGSPSQFLTWKEVLPRFSIFQKKPFLVTRVSLNFIQFNPSSIPDLIRPFANLQFLELLIENRASGVAIFTPGLTPAPGDSIDWYTNPSLNPHPNLKSFTFHQLNYQNSLTNYNSLRYFEFKNVMFFLPWPFHISQLWTNEMHIDVKFGTDAIVKINPNEGSFYVNGVATSGFISVLEKIPFENVSINHINERVLPGEWNNLKDAKLLNVTLQPQQYALDGLSRNFLRRLVLINTSVNSFRKGKLFEGFVNLEELRYEGEAIKANQSGRTGFELIYFPRRLKRVELSYVKVLPPPGNWEGAMTSLEYLGFGESQFYPGFPEMLLKYFTVTRLSFIYCEVGHRPNFDWLETFSKMGQLEKLVLCNFDTSCTAQIQEFVDATIIPVFNRCKIPTACSDLEFSRNFNPLPGDKFPYNVAKLAPNVDHYQIKDVFNPDFASDPPAVDFIYLAPSQSVPGYEVGDTKLKRETSDQYYFDGDEANQGKPVHEHVRFPSPARLLDKKVKEIVIKNSTLGNIALQFLGCKRLEFLILENVVWTAATQIKTDLPCLKSYSYFETRAGPSIINRLTEEKLKDILFFCKNGYKNLYSRRLDIVVSLNSEMNFIVNNAMGEVTLQNVEGADQLLTELTPTLKNLYYEAHRDHVQDLDMALIPRNLDNILLEFLLNYPRALKVEKLLFFGGPTRVMNSEELSAIIEHKTSGLLWIAFDRFDTNVDDKIEYDHVTKLKTRVPIESDGERERLQTIMTWLRSRSGFPYDETSQYLNFILQRDSAKDEWNCLMSMKIVGKEIGGVTKGIATNYGQSALIPVISGRSKFATNF</sequence>
<name>A0A226D108_FOLCA</name>
<protein>
    <submittedName>
        <fullName evidence="1">Uncharacterized protein</fullName>
    </submittedName>
</protein>
<reference evidence="1 2" key="1">
    <citation type="submission" date="2015-12" db="EMBL/GenBank/DDBJ databases">
        <title>The genome of Folsomia candida.</title>
        <authorList>
            <person name="Faddeeva A."/>
            <person name="Derks M.F."/>
            <person name="Anvar Y."/>
            <person name="Smit S."/>
            <person name="Van Straalen N."/>
            <person name="Roelofs D."/>
        </authorList>
    </citation>
    <scope>NUCLEOTIDE SEQUENCE [LARGE SCALE GENOMIC DNA]</scope>
    <source>
        <strain evidence="1 2">VU population</strain>
        <tissue evidence="1">Whole body</tissue>
    </source>
</reference>
<proteinExistence type="predicted"/>
<dbReference type="Proteomes" id="UP000198287">
    <property type="component" value="Unassembled WGS sequence"/>
</dbReference>